<dbReference type="AlphaFoldDB" id="S3DF85"/>
<dbReference type="STRING" id="1116229.S3DF85"/>
<feature type="compositionally biased region" description="Polar residues" evidence="1">
    <location>
        <begin position="1"/>
        <end position="16"/>
    </location>
</feature>
<evidence type="ECO:0000313" key="2">
    <source>
        <dbReference type="EMBL" id="EPE37087.1"/>
    </source>
</evidence>
<organism evidence="2 3">
    <name type="scientific">Glarea lozoyensis (strain ATCC 20868 / MF5171)</name>
    <dbReference type="NCBI Taxonomy" id="1116229"/>
    <lineage>
        <taxon>Eukaryota</taxon>
        <taxon>Fungi</taxon>
        <taxon>Dikarya</taxon>
        <taxon>Ascomycota</taxon>
        <taxon>Pezizomycotina</taxon>
        <taxon>Leotiomycetes</taxon>
        <taxon>Helotiales</taxon>
        <taxon>Helotiaceae</taxon>
        <taxon>Glarea</taxon>
    </lineage>
</organism>
<dbReference type="KEGG" id="glz:GLAREA_09250"/>
<dbReference type="eggNOG" id="ENOG502QVCT">
    <property type="taxonomic scope" value="Eukaryota"/>
</dbReference>
<accession>S3DF85</accession>
<dbReference type="GO" id="GO:0006914">
    <property type="term" value="P:autophagy"/>
    <property type="evidence" value="ECO:0007669"/>
    <property type="project" value="InterPro"/>
</dbReference>
<gene>
    <name evidence="2" type="ORF">GLAREA_09250</name>
</gene>
<dbReference type="OrthoDB" id="3938623at2759"/>
<dbReference type="OMA" id="SYEDSGR"/>
<feature type="region of interest" description="Disordered" evidence="1">
    <location>
        <begin position="337"/>
        <end position="377"/>
    </location>
</feature>
<dbReference type="HOGENOM" id="CLU_005319_0_0_1"/>
<dbReference type="EMBL" id="KE145352">
    <property type="protein sequence ID" value="EPE37087.1"/>
    <property type="molecule type" value="Genomic_DNA"/>
</dbReference>
<dbReference type="GO" id="GO:0005737">
    <property type="term" value="C:cytoplasm"/>
    <property type="evidence" value="ECO:0007669"/>
    <property type="project" value="TreeGrafter"/>
</dbReference>
<dbReference type="RefSeq" id="XP_008076402.1">
    <property type="nucleotide sequence ID" value="XM_008078211.1"/>
</dbReference>
<name>S3DF85_GLAL2</name>
<feature type="region of interest" description="Disordered" evidence="1">
    <location>
        <begin position="1"/>
        <end position="99"/>
    </location>
</feature>
<dbReference type="PANTHER" id="PTHR13268">
    <property type="entry name" value="BREAST CARCINOMA AMPLIFIED SEQUENCE 3"/>
    <property type="match status" value="1"/>
</dbReference>
<protein>
    <recommendedName>
        <fullName evidence="4">WD40 repeat-like protein</fullName>
    </recommendedName>
</protein>
<feature type="compositionally biased region" description="Low complexity" evidence="1">
    <location>
        <begin position="337"/>
        <end position="348"/>
    </location>
</feature>
<sequence>MPPSLDQDSSIPSGTSPPRKADKKGAGAGASISTRNSKKNGQAKDNGGGAILAAVTKNASKLSNKNLKSNVTPMESPEMAPVDTPPTPSPPKGDPVTSPLLDALSSAAIARTSSQNTNEWAKNVPAYSSSPNNLINLGESPPTFPSSYDERLASFGWTTREQRGSPNGYIASASPPARRRPLSYQTDGHYQVADDHRSVSSYAARRSSMYSQHPRHGQGQNPPLPHQAQAHFYGAPDANLLLTPSGPGLVPGENGYYCGLDTIANLQDSSRPAEQVVVTGYHGGLNLHTVTKRGLNKLLTLEGLRGGVYSAKILPSGVAGGTPQTLPLIAVVVQGPSSELSGSSNGEEAYSVDGASVKPTESIRGSPKHPGRLPYEPDDPEYYQTTVEVYSLATKQHVATLLTLPKIRLPIPSASSLFKPPTAVGALTIRADGSYVVVASGNTGETWLFRVKPSKSNPFGDFRCIGKVWTAVQHGVCVDSPEANGSADGDWYTTDPVERKQYKASILSLNGRWLAYCPSAPSSQTSLRAKVPGLPPHAKVPGLNAQAPPHLPSINCTVETPGGESMVKQMMQAGTQALIEGTTYIGKQIGRQGAQVWNNYWNKPTQPQPIPGGTPFQNHATVHQFPPTHGAQLSPAIKDPSLVSILDLDYLSRHAAFSASPHPLSTFKIPHGCSFLSFAPSGLALFTASSKGDIQSVWDLMRMQYARSSFLKSSFQGADNRGPHVRQIAQFSRMTIARIVDVVWSSPHGERAAMVTEPGTVHVLDLPASAFTWPPPRRRPSPQKPAESNGESTSSVFTAAGVATSAVSSLWTAARPLVRARRQSAAGMSAKTVTAQAGHGTQALAAGISRSVGAATGRVNEIRKGGSGRIHLPRSSTIPSKSCILLLSHKRNDSIIVVGGGIVKFYTIKNRRENRPADKQKAARGANYIEFRLPSLPDFRAVLDDIRDISPIGDLGVNKGQALGQQWNTRTVAAEENQASESSIPQAEIESNAPYQPFHTDRRVGLFIYASQDAGSPSVSALLAPQVAKQAGRSNSTLSKSPWPFGCAIKTIKLDVGPAHSPEDDLEGPVNSRALPTSAIERILMVKDNNEEMEQIVITTRRRKGTARPGAEATGTEEEGFFEDDCEVLDFASQRV</sequence>
<dbReference type="SUPFAM" id="SSF69322">
    <property type="entry name" value="Tricorn protease domain 2"/>
    <property type="match status" value="1"/>
</dbReference>
<evidence type="ECO:0008006" key="4">
    <source>
        <dbReference type="Google" id="ProtNLM"/>
    </source>
</evidence>
<feature type="region of interest" description="Disordered" evidence="1">
    <location>
        <begin position="771"/>
        <end position="794"/>
    </location>
</feature>
<dbReference type="PANTHER" id="PTHR13268:SF0">
    <property type="entry name" value="BCAS3 MICROTUBULE ASSOCIATED CELL MIGRATION FACTOR"/>
    <property type="match status" value="1"/>
</dbReference>
<dbReference type="Proteomes" id="UP000016922">
    <property type="component" value="Unassembled WGS sequence"/>
</dbReference>
<feature type="compositionally biased region" description="Low complexity" evidence="1">
    <location>
        <begin position="199"/>
        <end position="211"/>
    </location>
</feature>
<feature type="region of interest" description="Disordered" evidence="1">
    <location>
        <begin position="160"/>
        <end position="181"/>
    </location>
</feature>
<reference evidence="2 3" key="1">
    <citation type="journal article" date="2013" name="BMC Genomics">
        <title>Genomics-driven discovery of the pneumocandin biosynthetic gene cluster in the fungus Glarea lozoyensis.</title>
        <authorList>
            <person name="Chen L."/>
            <person name="Yue Q."/>
            <person name="Zhang X."/>
            <person name="Xiang M."/>
            <person name="Wang C."/>
            <person name="Li S."/>
            <person name="Che Y."/>
            <person name="Ortiz-Lopez F.J."/>
            <person name="Bills G.F."/>
            <person name="Liu X."/>
            <person name="An Z."/>
        </authorList>
    </citation>
    <scope>NUCLEOTIDE SEQUENCE [LARGE SCALE GENOMIC DNA]</scope>
    <source>
        <strain evidence="3">ATCC 20868 / MF5171</strain>
    </source>
</reference>
<feature type="compositionally biased region" description="Low complexity" evidence="1">
    <location>
        <begin position="57"/>
        <end position="70"/>
    </location>
</feature>
<dbReference type="GO" id="GO:0042594">
    <property type="term" value="P:response to starvation"/>
    <property type="evidence" value="ECO:0007669"/>
    <property type="project" value="TreeGrafter"/>
</dbReference>
<evidence type="ECO:0000313" key="3">
    <source>
        <dbReference type="Proteomes" id="UP000016922"/>
    </source>
</evidence>
<feature type="region of interest" description="Disordered" evidence="1">
    <location>
        <begin position="1100"/>
        <end position="1119"/>
    </location>
</feature>
<feature type="compositionally biased region" description="Pro residues" evidence="1">
    <location>
        <begin position="83"/>
        <end position="93"/>
    </location>
</feature>
<evidence type="ECO:0000256" key="1">
    <source>
        <dbReference type="SAM" id="MobiDB-lite"/>
    </source>
</evidence>
<dbReference type="InterPro" id="IPR045142">
    <property type="entry name" value="BCAS3-like"/>
</dbReference>
<feature type="region of interest" description="Disordered" evidence="1">
    <location>
        <begin position="194"/>
        <end position="226"/>
    </location>
</feature>
<keyword evidence="3" id="KW-1185">Reference proteome</keyword>
<dbReference type="GeneID" id="19468298"/>
<proteinExistence type="predicted"/>